<name>A0ABU2C7G4_9BURK</name>
<protein>
    <submittedName>
        <fullName evidence="3">Glycosyltransferase involved in cell wall biosynthesis</fullName>
    </submittedName>
</protein>
<evidence type="ECO:0000313" key="4">
    <source>
        <dbReference type="Proteomes" id="UP001180487"/>
    </source>
</evidence>
<reference evidence="3 4" key="1">
    <citation type="submission" date="2023-07" db="EMBL/GenBank/DDBJ databases">
        <title>Sorghum-associated microbial communities from plants grown in Nebraska, USA.</title>
        <authorList>
            <person name="Schachtman D."/>
        </authorList>
    </citation>
    <scope>NUCLEOTIDE SEQUENCE [LARGE SCALE GENOMIC DNA]</scope>
    <source>
        <strain evidence="3 4">BE313</strain>
    </source>
</reference>
<comment type="caution">
    <text evidence="3">The sequence shown here is derived from an EMBL/GenBank/DDBJ whole genome shotgun (WGS) entry which is preliminary data.</text>
</comment>
<dbReference type="InterPro" id="IPR028098">
    <property type="entry name" value="Glyco_trans_4-like_N"/>
</dbReference>
<keyword evidence="4" id="KW-1185">Reference proteome</keyword>
<dbReference type="RefSeq" id="WP_310372920.1">
    <property type="nucleotide sequence ID" value="NZ_JAVDXT010000002.1"/>
</dbReference>
<dbReference type="PANTHER" id="PTHR45947">
    <property type="entry name" value="SULFOQUINOVOSYL TRANSFERASE SQD2"/>
    <property type="match status" value="1"/>
</dbReference>
<accession>A0ABU2C7G4</accession>
<feature type="domain" description="Glycosyl transferase family 1" evidence="1">
    <location>
        <begin position="197"/>
        <end position="354"/>
    </location>
</feature>
<dbReference type="InterPro" id="IPR050194">
    <property type="entry name" value="Glycosyltransferase_grp1"/>
</dbReference>
<evidence type="ECO:0000313" key="3">
    <source>
        <dbReference type="EMBL" id="MDR7377273.1"/>
    </source>
</evidence>
<dbReference type="InterPro" id="IPR001296">
    <property type="entry name" value="Glyco_trans_1"/>
</dbReference>
<dbReference type="Pfam" id="PF00534">
    <property type="entry name" value="Glycos_transf_1"/>
    <property type="match status" value="1"/>
</dbReference>
<dbReference type="EMBL" id="JAVDXT010000002">
    <property type="protein sequence ID" value="MDR7377273.1"/>
    <property type="molecule type" value="Genomic_DNA"/>
</dbReference>
<evidence type="ECO:0000259" key="2">
    <source>
        <dbReference type="Pfam" id="PF13439"/>
    </source>
</evidence>
<dbReference type="PANTHER" id="PTHR45947:SF3">
    <property type="entry name" value="SULFOQUINOVOSYL TRANSFERASE SQD2"/>
    <property type="match status" value="1"/>
</dbReference>
<dbReference type="Pfam" id="PF13439">
    <property type="entry name" value="Glyco_transf_4"/>
    <property type="match status" value="1"/>
</dbReference>
<feature type="domain" description="Glycosyltransferase subfamily 4-like N-terminal" evidence="2">
    <location>
        <begin position="20"/>
        <end position="181"/>
    </location>
</feature>
<organism evidence="3 4">
    <name type="scientific">Rhodoferax ferrireducens</name>
    <dbReference type="NCBI Taxonomy" id="192843"/>
    <lineage>
        <taxon>Bacteria</taxon>
        <taxon>Pseudomonadati</taxon>
        <taxon>Pseudomonadota</taxon>
        <taxon>Betaproteobacteria</taxon>
        <taxon>Burkholderiales</taxon>
        <taxon>Comamonadaceae</taxon>
        <taxon>Rhodoferax</taxon>
    </lineage>
</organism>
<dbReference type="Gene3D" id="3.40.50.2000">
    <property type="entry name" value="Glycogen Phosphorylase B"/>
    <property type="match status" value="2"/>
</dbReference>
<dbReference type="Proteomes" id="UP001180487">
    <property type="component" value="Unassembled WGS sequence"/>
</dbReference>
<proteinExistence type="predicted"/>
<sequence length="381" mass="42313">MATLLSICMVSDDFLPAATGVGVHIKLVASELVRRGHKISVITTRRKDEPEIEQWEGVTVYRVFTLKAYGFYQALPSAATVREILKRIQPDLVHHHYVGFMMWQVCRVAESLKLPQISTYHFSAEVLTQPLPMRPFRGLIRKMMVAFNNRFDLVIAPSLKLAQQISREGVQTEVRFITNPVVFKASADVVPAERPSGFTILYAGRLGPEKNIPYLIKAFAELQRNVPEAFLWIAGHGPEGDALEALCSQLGLEDKVKFLGFLDHPTLARYYAGCDVFVLPSLMETQGLVVMEAMWFGRPVIVTSAIVSAEELVAQGVNGFIVDPDSVNDLTQRLLLLAAEPATRATQGEAGRERASAYRPELVVEALEVAYRNTLAISHHG</sequence>
<dbReference type="SUPFAM" id="SSF53756">
    <property type="entry name" value="UDP-Glycosyltransferase/glycogen phosphorylase"/>
    <property type="match status" value="1"/>
</dbReference>
<gene>
    <name evidence="3" type="ORF">J2X19_001952</name>
</gene>
<evidence type="ECO:0000259" key="1">
    <source>
        <dbReference type="Pfam" id="PF00534"/>
    </source>
</evidence>